<feature type="transmembrane region" description="Helical" evidence="2">
    <location>
        <begin position="306"/>
        <end position="330"/>
    </location>
</feature>
<feature type="transmembrane region" description="Helical" evidence="2">
    <location>
        <begin position="171"/>
        <end position="195"/>
    </location>
</feature>
<organism evidence="3 4">
    <name type="scientific">Halteria grandinella</name>
    <dbReference type="NCBI Taxonomy" id="5974"/>
    <lineage>
        <taxon>Eukaryota</taxon>
        <taxon>Sar</taxon>
        <taxon>Alveolata</taxon>
        <taxon>Ciliophora</taxon>
        <taxon>Intramacronucleata</taxon>
        <taxon>Spirotrichea</taxon>
        <taxon>Stichotrichia</taxon>
        <taxon>Sporadotrichida</taxon>
        <taxon>Halteriidae</taxon>
        <taxon>Halteria</taxon>
    </lineage>
</organism>
<keyword evidence="2" id="KW-0812">Transmembrane</keyword>
<evidence type="ECO:0000313" key="3">
    <source>
        <dbReference type="EMBL" id="TNV86722.1"/>
    </source>
</evidence>
<keyword evidence="1" id="KW-0175">Coiled coil</keyword>
<sequence>MNLIWGMMNDLSFIISLGMISISIPGIASRIQSLVSNLIYMDLLMTDKWLSSWLEDITQIPEEDDDEPMNLFLGSQGFQSRLLLFNLGSTLVFLIIQVLILFYTGLMRLLSYFSPRAKKQYAFLEKRFVWGGTIRFIIQQFQPLIFSSLINIKCASSSYLQAQSIGVRINFYLSTVIFSGTLISIAVFFVIVKMGKARENRYSTLIEGLNSKESVLAAYWTVWTLAKWSLMCLVIILLADYPGLQLQLLTALSIFSTTLQLTAKPMDSLVENIICLFNEVMTTIYLYTLIGFVITSDNIVLRESIGLVLISILLFVILVNFFKVLIMIIIEIVKKIKEKLSSQNQKVTIIRIQQQKYPSKMPSIPEAQVYDIEEVKEEIKEEIKQEEQIFQQMGAKTKKKGRFKKGKVQSRCLLLNEHNETRDPQQQSISRSMCVQDAPELNLNVLK</sequence>
<keyword evidence="2" id="KW-1133">Transmembrane helix</keyword>
<dbReference type="Proteomes" id="UP000785679">
    <property type="component" value="Unassembled WGS sequence"/>
</dbReference>
<feature type="transmembrane region" description="Helical" evidence="2">
    <location>
        <begin position="216"/>
        <end position="238"/>
    </location>
</feature>
<evidence type="ECO:0000313" key="4">
    <source>
        <dbReference type="Proteomes" id="UP000785679"/>
    </source>
</evidence>
<evidence type="ECO:0008006" key="5">
    <source>
        <dbReference type="Google" id="ProtNLM"/>
    </source>
</evidence>
<proteinExistence type="predicted"/>
<evidence type="ECO:0000256" key="1">
    <source>
        <dbReference type="SAM" id="Coils"/>
    </source>
</evidence>
<feature type="transmembrane region" description="Helical" evidence="2">
    <location>
        <begin position="273"/>
        <end position="294"/>
    </location>
</feature>
<keyword evidence="4" id="KW-1185">Reference proteome</keyword>
<reference evidence="3" key="1">
    <citation type="submission" date="2019-06" db="EMBL/GenBank/DDBJ databases">
        <authorList>
            <person name="Zheng W."/>
        </authorList>
    </citation>
    <scope>NUCLEOTIDE SEQUENCE</scope>
    <source>
        <strain evidence="3">QDHG01</strain>
    </source>
</reference>
<feature type="transmembrane region" description="Helical" evidence="2">
    <location>
        <begin position="83"/>
        <end position="107"/>
    </location>
</feature>
<dbReference type="AlphaFoldDB" id="A0A8J8P2C9"/>
<gene>
    <name evidence="3" type="ORF">FGO68_gene2271</name>
</gene>
<feature type="coiled-coil region" evidence="1">
    <location>
        <begin position="369"/>
        <end position="396"/>
    </location>
</feature>
<protein>
    <recommendedName>
        <fullName evidence="5">TRP C-terminal domain-containing protein</fullName>
    </recommendedName>
</protein>
<name>A0A8J8P2C9_HALGN</name>
<evidence type="ECO:0000256" key="2">
    <source>
        <dbReference type="SAM" id="Phobius"/>
    </source>
</evidence>
<dbReference type="EMBL" id="RRYP01000874">
    <property type="protein sequence ID" value="TNV86722.1"/>
    <property type="molecule type" value="Genomic_DNA"/>
</dbReference>
<accession>A0A8J8P2C9</accession>
<keyword evidence="2" id="KW-0472">Membrane</keyword>
<comment type="caution">
    <text evidence="3">The sequence shown here is derived from an EMBL/GenBank/DDBJ whole genome shotgun (WGS) entry which is preliminary data.</text>
</comment>